<gene>
    <name evidence="1" type="ORF">C6I21_05545</name>
</gene>
<dbReference type="OrthoDB" id="2855857at2"/>
<evidence type="ECO:0008006" key="3">
    <source>
        <dbReference type="Google" id="ProtNLM"/>
    </source>
</evidence>
<dbReference type="Proteomes" id="UP000243650">
    <property type="component" value="Unassembled WGS sequence"/>
</dbReference>
<reference evidence="1 2" key="1">
    <citation type="submission" date="2018-03" db="EMBL/GenBank/DDBJ databases">
        <title>Bacillus urumqiensis sp. nov., a moderately haloalkaliphilic bacterium isolated from a salt lake.</title>
        <authorList>
            <person name="Zhao B."/>
            <person name="Liao Z."/>
        </authorList>
    </citation>
    <scope>NUCLEOTIDE SEQUENCE [LARGE SCALE GENOMIC DNA]</scope>
    <source>
        <strain evidence="1 2">BZ-SZ-XJ18</strain>
    </source>
</reference>
<comment type="caution">
    <text evidence="1">The sequence shown here is derived from an EMBL/GenBank/DDBJ whole genome shotgun (WGS) entry which is preliminary data.</text>
</comment>
<dbReference type="EMBL" id="PVNS01000004">
    <property type="protein sequence ID" value="PRO66266.1"/>
    <property type="molecule type" value="Genomic_DNA"/>
</dbReference>
<keyword evidence="2" id="KW-1185">Reference proteome</keyword>
<evidence type="ECO:0000313" key="1">
    <source>
        <dbReference type="EMBL" id="PRO66266.1"/>
    </source>
</evidence>
<dbReference type="InterPro" id="IPR036249">
    <property type="entry name" value="Thioredoxin-like_sf"/>
</dbReference>
<evidence type="ECO:0000313" key="2">
    <source>
        <dbReference type="Proteomes" id="UP000243650"/>
    </source>
</evidence>
<dbReference type="AlphaFoldDB" id="A0A2P6MJ23"/>
<dbReference type="Pfam" id="PF13911">
    <property type="entry name" value="AhpC-TSA_2"/>
    <property type="match status" value="1"/>
</dbReference>
<proteinExistence type="predicted"/>
<dbReference type="Gene3D" id="3.40.30.10">
    <property type="entry name" value="Glutaredoxin"/>
    <property type="match status" value="1"/>
</dbReference>
<dbReference type="SUPFAM" id="SSF52833">
    <property type="entry name" value="Thioredoxin-like"/>
    <property type="match status" value="1"/>
</dbReference>
<protein>
    <recommendedName>
        <fullName evidence="3">Alkyl hydroperoxide reductase subunit C/ Thiol specific antioxidant domain-containing protein</fullName>
    </recommendedName>
</protein>
<accession>A0A2P6MJ23</accession>
<dbReference type="InterPro" id="IPR032801">
    <property type="entry name" value="PXL2A/B/C"/>
</dbReference>
<name>A0A2P6MJ23_ALKUR</name>
<sequence>MCRKFLAQLREFHHIFTENGAELSVIAPSSGSVIKEFNRSFGPYPFSLYGDPKHEAYYDLGHIRMPKWKMAGMLAGGAATKRLPSFFPSEKRQKQFVTKSMRTQDVYLQGGAWIVDKDGELLYSHIDKNPMDHAPIDDMYRVLTNHRLFHMQKN</sequence>
<organism evidence="1 2">
    <name type="scientific">Alkalicoccus urumqiensis</name>
    <name type="common">Bacillus urumqiensis</name>
    <dbReference type="NCBI Taxonomy" id="1548213"/>
    <lineage>
        <taxon>Bacteria</taxon>
        <taxon>Bacillati</taxon>
        <taxon>Bacillota</taxon>
        <taxon>Bacilli</taxon>
        <taxon>Bacillales</taxon>
        <taxon>Bacillaceae</taxon>
        <taxon>Alkalicoccus</taxon>
    </lineage>
</organism>